<dbReference type="AlphaFoldDB" id="A0A7S2NYA6"/>
<dbReference type="SUPFAM" id="SSF53474">
    <property type="entry name" value="alpha/beta-Hydrolases"/>
    <property type="match status" value="1"/>
</dbReference>
<dbReference type="Gene3D" id="3.40.50.1820">
    <property type="entry name" value="alpha/beta hydrolase"/>
    <property type="match status" value="1"/>
</dbReference>
<gene>
    <name evidence="2" type="ORF">BRAN1462_LOCUS26828</name>
</gene>
<evidence type="ECO:0000256" key="1">
    <source>
        <dbReference type="SAM" id="MobiDB-lite"/>
    </source>
</evidence>
<reference evidence="2" key="1">
    <citation type="submission" date="2021-01" db="EMBL/GenBank/DDBJ databases">
        <authorList>
            <person name="Corre E."/>
            <person name="Pelletier E."/>
            <person name="Niang G."/>
            <person name="Scheremetjew M."/>
            <person name="Finn R."/>
            <person name="Kale V."/>
            <person name="Holt S."/>
            <person name="Cochrane G."/>
            <person name="Meng A."/>
            <person name="Brown T."/>
            <person name="Cohen L."/>
        </authorList>
    </citation>
    <scope>NUCLEOTIDE SEQUENCE</scope>
    <source>
        <strain evidence="2">RCC3387</strain>
    </source>
</reference>
<dbReference type="InterPro" id="IPR029058">
    <property type="entry name" value="AB_hydrolase_fold"/>
</dbReference>
<evidence type="ECO:0000313" key="2">
    <source>
        <dbReference type="EMBL" id="CAD9567615.1"/>
    </source>
</evidence>
<accession>A0A7S2NYA6</accession>
<protein>
    <submittedName>
        <fullName evidence="2">Uncharacterized protein</fullName>
    </submittedName>
</protein>
<name>A0A7S2NYA6_9DINO</name>
<sequence>MARVDIGYPSSSDEDTEWRGERQSTGAGADASLLSSDEDPQRSEERSSMWGAYLRWLSGALLLAVLVGVDTAVRLRDRPAAVHASGTQAAPVPEGLESLEGLQGDPMPSLNLAPGIVAAVYTYGAPGTADPPLVNFAAKDGCFSGLRSYNEDVLTGVTHQVDAAAISNAYKHAKMSSVVLHASGDSIYTPCPGNDNAPNDADGTVFAEWRLHWENDYQPRLRKVQVAGKDESDQEPFVTASKFVLFAYKSYDSTKHTIEQVGMRLPGWTLVARETRIEGTGTLYDEDPVMLLQEADTLNCALVFTGTNNLGNEIATSTTSFMAGYCGFEGVHDGYRNELWHITKELWPRLRPKLSKCNQVACVGHSLGGSLCDIFAACANSKRMEDPDYQQQMWVRGKPELMPRIEKGGMVYLPGAEVRCEEPPCPK</sequence>
<organism evidence="2">
    <name type="scientific">Zooxanthella nutricula</name>
    <dbReference type="NCBI Taxonomy" id="1333877"/>
    <lineage>
        <taxon>Eukaryota</taxon>
        <taxon>Sar</taxon>
        <taxon>Alveolata</taxon>
        <taxon>Dinophyceae</taxon>
        <taxon>Peridiniales</taxon>
        <taxon>Peridiniales incertae sedis</taxon>
        <taxon>Zooxanthella</taxon>
    </lineage>
</organism>
<dbReference type="EMBL" id="HBGW01042431">
    <property type="protein sequence ID" value="CAD9567615.1"/>
    <property type="molecule type" value="Transcribed_RNA"/>
</dbReference>
<feature type="region of interest" description="Disordered" evidence="1">
    <location>
        <begin position="1"/>
        <end position="43"/>
    </location>
</feature>
<proteinExistence type="predicted"/>